<evidence type="ECO:0000259" key="1">
    <source>
        <dbReference type="Pfam" id="PF07883"/>
    </source>
</evidence>
<comment type="caution">
    <text evidence="2">The sequence shown here is derived from an EMBL/GenBank/DDBJ whole genome shotgun (WGS) entry which is preliminary data.</text>
</comment>
<feature type="domain" description="Cupin type-2" evidence="1">
    <location>
        <begin position="50"/>
        <end position="110"/>
    </location>
</feature>
<dbReference type="Proteomes" id="UP001501153">
    <property type="component" value="Unassembled WGS sequence"/>
</dbReference>
<protein>
    <recommendedName>
        <fullName evidence="1">Cupin type-2 domain-containing protein</fullName>
    </recommendedName>
</protein>
<dbReference type="PANTHER" id="PTHR36440:SF1">
    <property type="entry name" value="PUTATIVE (AFU_ORTHOLOGUE AFUA_8G07350)-RELATED"/>
    <property type="match status" value="1"/>
</dbReference>
<dbReference type="Gene3D" id="2.60.120.10">
    <property type="entry name" value="Jelly Rolls"/>
    <property type="match status" value="1"/>
</dbReference>
<dbReference type="PANTHER" id="PTHR36440">
    <property type="entry name" value="PUTATIVE (AFU_ORTHOLOGUE AFUA_8G07350)-RELATED"/>
    <property type="match status" value="1"/>
</dbReference>
<sequence length="171" mass="18986">MTTSLLDRSPRPPAYVVGPAGQRTYWYMGALLKLLATSADTDGQFALIETVMRRGLEPPYHAHHHEDEAIFLLAGEMEFTVAGVSCHLRAGDYIYLPRQQPHRFRILSDTCHYLVQLFPAGLEEMFVALGEPAPQAELPARPPGPPLPELLACLSDLQQRYGIEVTPTASF</sequence>
<dbReference type="RefSeq" id="WP_345234319.1">
    <property type="nucleotide sequence ID" value="NZ_BAABGZ010000013.1"/>
</dbReference>
<dbReference type="InterPro" id="IPR011051">
    <property type="entry name" value="RmlC_Cupin_sf"/>
</dbReference>
<proteinExistence type="predicted"/>
<dbReference type="InterPro" id="IPR013096">
    <property type="entry name" value="Cupin_2"/>
</dbReference>
<evidence type="ECO:0000313" key="2">
    <source>
        <dbReference type="EMBL" id="GAA4351052.1"/>
    </source>
</evidence>
<accession>A0ABP8I496</accession>
<reference evidence="3" key="1">
    <citation type="journal article" date="2019" name="Int. J. Syst. Evol. Microbiol.">
        <title>The Global Catalogue of Microorganisms (GCM) 10K type strain sequencing project: providing services to taxonomists for standard genome sequencing and annotation.</title>
        <authorList>
            <consortium name="The Broad Institute Genomics Platform"/>
            <consortium name="The Broad Institute Genome Sequencing Center for Infectious Disease"/>
            <person name="Wu L."/>
            <person name="Ma J."/>
        </authorList>
    </citation>
    <scope>NUCLEOTIDE SEQUENCE [LARGE SCALE GENOMIC DNA]</scope>
    <source>
        <strain evidence="3">JCM 17923</strain>
    </source>
</reference>
<dbReference type="InterPro" id="IPR053146">
    <property type="entry name" value="QDO-like"/>
</dbReference>
<dbReference type="Pfam" id="PF07883">
    <property type="entry name" value="Cupin_2"/>
    <property type="match status" value="1"/>
</dbReference>
<dbReference type="EMBL" id="BAABGZ010000013">
    <property type="protein sequence ID" value="GAA4351052.1"/>
    <property type="molecule type" value="Genomic_DNA"/>
</dbReference>
<dbReference type="InterPro" id="IPR014710">
    <property type="entry name" value="RmlC-like_jellyroll"/>
</dbReference>
<gene>
    <name evidence="2" type="ORF">GCM10023185_09420</name>
</gene>
<name>A0ABP8I496_9BACT</name>
<organism evidence="2 3">
    <name type="scientific">Hymenobacter saemangeumensis</name>
    <dbReference type="NCBI Taxonomy" id="1084522"/>
    <lineage>
        <taxon>Bacteria</taxon>
        <taxon>Pseudomonadati</taxon>
        <taxon>Bacteroidota</taxon>
        <taxon>Cytophagia</taxon>
        <taxon>Cytophagales</taxon>
        <taxon>Hymenobacteraceae</taxon>
        <taxon>Hymenobacter</taxon>
    </lineage>
</organism>
<dbReference type="SUPFAM" id="SSF51182">
    <property type="entry name" value="RmlC-like cupins"/>
    <property type="match status" value="1"/>
</dbReference>
<keyword evidence="3" id="KW-1185">Reference proteome</keyword>
<evidence type="ECO:0000313" key="3">
    <source>
        <dbReference type="Proteomes" id="UP001501153"/>
    </source>
</evidence>